<comment type="caution">
    <text evidence="2">The sequence shown here is derived from an EMBL/GenBank/DDBJ whole genome shotgun (WGS) entry which is preliminary data.</text>
</comment>
<evidence type="ECO:0000259" key="1">
    <source>
        <dbReference type="Pfam" id="PF04073"/>
    </source>
</evidence>
<dbReference type="InterPro" id="IPR036754">
    <property type="entry name" value="YbaK/aa-tRNA-synt-asso_dom_sf"/>
</dbReference>
<reference evidence="3" key="1">
    <citation type="journal article" date="2019" name="Int. J. Syst. Evol. Microbiol.">
        <title>The Global Catalogue of Microorganisms (GCM) 10K type strain sequencing project: providing services to taxonomists for standard genome sequencing and annotation.</title>
        <authorList>
            <consortium name="The Broad Institute Genomics Platform"/>
            <consortium name="The Broad Institute Genome Sequencing Center for Infectious Disease"/>
            <person name="Wu L."/>
            <person name="Ma J."/>
        </authorList>
    </citation>
    <scope>NUCLEOTIDE SEQUENCE [LARGE SCALE GENOMIC DNA]</scope>
    <source>
        <strain evidence="3">NBRC 106348</strain>
    </source>
</reference>
<keyword evidence="3" id="KW-1185">Reference proteome</keyword>
<evidence type="ECO:0000313" key="2">
    <source>
        <dbReference type="EMBL" id="GMA26236.1"/>
    </source>
</evidence>
<dbReference type="Pfam" id="PF04073">
    <property type="entry name" value="tRNA_edit"/>
    <property type="match status" value="1"/>
</dbReference>
<feature type="domain" description="YbaK/aminoacyl-tRNA synthetase-associated" evidence="1">
    <location>
        <begin position="66"/>
        <end position="185"/>
    </location>
</feature>
<organism evidence="2 3">
    <name type="scientific">Luteimicrobium album</name>
    <dbReference type="NCBI Taxonomy" id="1054550"/>
    <lineage>
        <taxon>Bacteria</taxon>
        <taxon>Bacillati</taxon>
        <taxon>Actinomycetota</taxon>
        <taxon>Actinomycetes</taxon>
        <taxon>Micrococcales</taxon>
        <taxon>Luteimicrobium</taxon>
    </lineage>
</organism>
<gene>
    <name evidence="2" type="ORF">GCM10025864_39950</name>
</gene>
<protein>
    <recommendedName>
        <fullName evidence="1">YbaK/aminoacyl-tRNA synthetase-associated domain-containing protein</fullName>
    </recommendedName>
</protein>
<dbReference type="Proteomes" id="UP001157091">
    <property type="component" value="Unassembled WGS sequence"/>
</dbReference>
<dbReference type="SUPFAM" id="SSF55826">
    <property type="entry name" value="YbaK/ProRS associated domain"/>
    <property type="match status" value="1"/>
</dbReference>
<accession>A0ABQ6I7H0</accession>
<dbReference type="Gene3D" id="3.90.960.10">
    <property type="entry name" value="YbaK/aminoacyl-tRNA synthetase-associated domain"/>
    <property type="match status" value="1"/>
</dbReference>
<evidence type="ECO:0000313" key="3">
    <source>
        <dbReference type="Proteomes" id="UP001157091"/>
    </source>
</evidence>
<dbReference type="InterPro" id="IPR007214">
    <property type="entry name" value="YbaK/aa-tRNA-synth-assoc-dom"/>
</dbReference>
<proteinExistence type="predicted"/>
<name>A0ABQ6I7H0_9MICO</name>
<sequence length="203" mass="20994">MNEAAPAPSGTVDPSALQVGTLTWEPALAHPDLVAPSVRAALVRWADSAPEVAELVVCAEIDPANADTDEMTAAYEIPFELSANCVLVAGRRAGDERVAAAVVRATTRADVNGRVKALLDVRKASFLPMERAVAESGMEYGGITPIGLPDDWRVLVDPLVVAEGSVACIGSGVRRSKLVLPGALLATLPGVEVVPGLALPRAS</sequence>
<dbReference type="EMBL" id="BSUK01000001">
    <property type="protein sequence ID" value="GMA26236.1"/>
    <property type="molecule type" value="Genomic_DNA"/>
</dbReference>
<dbReference type="RefSeq" id="WP_284294587.1">
    <property type="nucleotide sequence ID" value="NZ_BSUK01000001.1"/>
</dbReference>